<name>A0A3N1LYJ2_9PROT</name>
<comment type="caution">
    <text evidence="2">The sequence shown here is derived from an EMBL/GenBank/DDBJ whole genome shotgun (WGS) entry which is preliminary data.</text>
</comment>
<evidence type="ECO:0000313" key="3">
    <source>
        <dbReference type="Proteomes" id="UP000278222"/>
    </source>
</evidence>
<feature type="transmembrane region" description="Helical" evidence="1">
    <location>
        <begin position="21"/>
        <end position="40"/>
    </location>
</feature>
<organism evidence="2 3">
    <name type="scientific">Stella humosa</name>
    <dbReference type="NCBI Taxonomy" id="94"/>
    <lineage>
        <taxon>Bacteria</taxon>
        <taxon>Pseudomonadati</taxon>
        <taxon>Pseudomonadota</taxon>
        <taxon>Alphaproteobacteria</taxon>
        <taxon>Rhodospirillales</taxon>
        <taxon>Stellaceae</taxon>
        <taxon>Stella</taxon>
    </lineage>
</organism>
<keyword evidence="1" id="KW-0472">Membrane</keyword>
<dbReference type="EMBL" id="RJKX01000013">
    <property type="protein sequence ID" value="ROQ00294.1"/>
    <property type="molecule type" value="Genomic_DNA"/>
</dbReference>
<sequence length="239" mass="26314">MSLSFREDRRRRRGRARVWGTLLAIGAVSALLAFTFYLGGEFAAGQINALDSRIAELTETNDRLLRTKGEAEAGVGQLRTAYQQLEQRYAREVPKGPAQEIQRQVQIKLEEGIAPQRITAVVAMLEAKRSCEPPENKRFYVKVPLYRGGGTEAGFGGGLLRVSGQGEAALNPRNNQPQSFFEGDKPVQVVLIAGDSERQVQGSLPLDQTIIGAGAEWRVRMARGARGFINVTVDRCKFP</sequence>
<keyword evidence="1" id="KW-0812">Transmembrane</keyword>
<accession>A0A3N1LYJ2</accession>
<keyword evidence="3" id="KW-1185">Reference proteome</keyword>
<keyword evidence="1" id="KW-1133">Transmembrane helix</keyword>
<evidence type="ECO:0000256" key="1">
    <source>
        <dbReference type="SAM" id="Phobius"/>
    </source>
</evidence>
<dbReference type="AlphaFoldDB" id="A0A3N1LYJ2"/>
<dbReference type="Proteomes" id="UP000278222">
    <property type="component" value="Unassembled WGS sequence"/>
</dbReference>
<reference evidence="2 3" key="1">
    <citation type="submission" date="2018-11" db="EMBL/GenBank/DDBJ databases">
        <title>Genomic Encyclopedia of Type Strains, Phase IV (KMG-IV): sequencing the most valuable type-strain genomes for metagenomic binning, comparative biology and taxonomic classification.</title>
        <authorList>
            <person name="Goeker M."/>
        </authorList>
    </citation>
    <scope>NUCLEOTIDE SEQUENCE [LARGE SCALE GENOMIC DNA]</scope>
    <source>
        <strain evidence="2 3">DSM 5900</strain>
    </source>
</reference>
<evidence type="ECO:0000313" key="2">
    <source>
        <dbReference type="EMBL" id="ROQ00294.1"/>
    </source>
</evidence>
<gene>
    <name evidence="2" type="ORF">EDC65_2090</name>
</gene>
<proteinExistence type="predicted"/>
<protein>
    <submittedName>
        <fullName evidence="2">Uncharacterized protein</fullName>
    </submittedName>
</protein>